<dbReference type="InterPro" id="IPR046155">
    <property type="entry name" value="DUF6157"/>
</dbReference>
<gene>
    <name evidence="2" type="ORF">WNY57_08350</name>
</gene>
<sequence length="272" mass="31136">MEEQLILISPDSKTEVASIPPEGKTVTRIAYEVLIENPYLYTEQEFMREVHIVRRKCSNLKINKYSIKRSDLLKKFGWGVHKDSNGKMALVAVDSDHYRRLSKEISTVYAYRTKADPGKQSLLQKEKSPFNELEYDLAAINSDSQITQTQKESLINARVGQGKYRQNLLGMWKECAVSGCKTKNLLVASHIKPWRDSSNDERLDKFNGLLLLANIDKAFDSGLISFNALGKIIISKKLKDFKAAGISLDMKVNLTAEHKYYMQYHRQHIFKA</sequence>
<protein>
    <submittedName>
        <fullName evidence="2">DUF6157 family protein</fullName>
    </submittedName>
</protein>
<dbReference type="InterPro" id="IPR003615">
    <property type="entry name" value="HNH_nuc"/>
</dbReference>
<comment type="caution">
    <text evidence="2">The sequence shown here is derived from an EMBL/GenBank/DDBJ whole genome shotgun (WGS) entry which is preliminary data.</text>
</comment>
<dbReference type="Pfam" id="PF19654">
    <property type="entry name" value="DUF6157"/>
    <property type="match status" value="1"/>
</dbReference>
<reference evidence="2 3" key="1">
    <citation type="submission" date="2024-03" db="EMBL/GenBank/DDBJ databases">
        <title>Community enrichment and isolation of bacterial strains for fucoidan degradation.</title>
        <authorList>
            <person name="Sichert A."/>
        </authorList>
    </citation>
    <scope>NUCLEOTIDE SEQUENCE [LARGE SCALE GENOMIC DNA]</scope>
    <source>
        <strain evidence="2 3">AS26</strain>
    </source>
</reference>
<dbReference type="EMBL" id="JBBMQX010000005">
    <property type="protein sequence ID" value="MEM5532434.1"/>
    <property type="molecule type" value="Genomic_DNA"/>
</dbReference>
<feature type="domain" description="HNH nuclease" evidence="1">
    <location>
        <begin position="175"/>
        <end position="227"/>
    </location>
</feature>
<accession>A0ABU9TFE2</accession>
<proteinExistence type="predicted"/>
<name>A0ABU9TFE2_9GAMM</name>
<organism evidence="2 3">
    <name type="scientific">Pseudoalteromonas arctica</name>
    <dbReference type="NCBI Taxonomy" id="394751"/>
    <lineage>
        <taxon>Bacteria</taxon>
        <taxon>Pseudomonadati</taxon>
        <taxon>Pseudomonadota</taxon>
        <taxon>Gammaproteobacteria</taxon>
        <taxon>Alteromonadales</taxon>
        <taxon>Pseudoalteromonadaceae</taxon>
        <taxon>Pseudoalteromonas</taxon>
    </lineage>
</organism>
<dbReference type="Pfam" id="PF13391">
    <property type="entry name" value="HNH_2"/>
    <property type="match status" value="1"/>
</dbReference>
<evidence type="ECO:0000313" key="2">
    <source>
        <dbReference type="EMBL" id="MEM5532434.1"/>
    </source>
</evidence>
<dbReference type="RefSeq" id="WP_342879504.1">
    <property type="nucleotide sequence ID" value="NZ_JBBMQX010000005.1"/>
</dbReference>
<keyword evidence="3" id="KW-1185">Reference proteome</keyword>
<evidence type="ECO:0000259" key="1">
    <source>
        <dbReference type="Pfam" id="PF13391"/>
    </source>
</evidence>
<dbReference type="Proteomes" id="UP001457661">
    <property type="component" value="Unassembled WGS sequence"/>
</dbReference>
<evidence type="ECO:0000313" key="3">
    <source>
        <dbReference type="Proteomes" id="UP001457661"/>
    </source>
</evidence>